<accession>A0AAD8JGB3</accession>
<reference evidence="8" key="2">
    <citation type="submission" date="2023-05" db="EMBL/GenBank/DDBJ databases">
        <authorList>
            <person name="Schelkunov M.I."/>
        </authorList>
    </citation>
    <scope>NUCLEOTIDE SEQUENCE</scope>
    <source>
        <strain evidence="8">Hsosn_3</strain>
        <tissue evidence="8">Leaf</tissue>
    </source>
</reference>
<dbReference type="Gene3D" id="3.30.70.940">
    <property type="entry name" value="NusG, N-terminal domain"/>
    <property type="match status" value="1"/>
</dbReference>
<dbReference type="GO" id="GO:0006357">
    <property type="term" value="P:regulation of transcription by RNA polymerase II"/>
    <property type="evidence" value="ECO:0007669"/>
    <property type="project" value="InterPro"/>
</dbReference>
<dbReference type="InterPro" id="IPR041976">
    <property type="entry name" value="KOW_Spt5_3"/>
</dbReference>
<dbReference type="GO" id="GO:0032784">
    <property type="term" value="P:regulation of DNA-templated transcription elongation"/>
    <property type="evidence" value="ECO:0007669"/>
    <property type="project" value="InterPro"/>
</dbReference>
<dbReference type="AlphaFoldDB" id="A0AAD8JGB3"/>
<dbReference type="Proteomes" id="UP001237642">
    <property type="component" value="Unassembled WGS sequence"/>
</dbReference>
<evidence type="ECO:0000256" key="1">
    <source>
        <dbReference type="ARBA" id="ARBA00004123"/>
    </source>
</evidence>
<feature type="domain" description="KOW" evidence="7">
    <location>
        <begin position="376"/>
        <end position="403"/>
    </location>
</feature>
<gene>
    <name evidence="8" type="ORF">POM88_003635</name>
</gene>
<dbReference type="CDD" id="cd06083">
    <property type="entry name" value="KOW_Spt5_3"/>
    <property type="match status" value="1"/>
</dbReference>
<dbReference type="Pfam" id="PF03439">
    <property type="entry name" value="Spt5-NGN"/>
    <property type="match status" value="1"/>
</dbReference>
<organism evidence="8 9">
    <name type="scientific">Heracleum sosnowskyi</name>
    <dbReference type="NCBI Taxonomy" id="360622"/>
    <lineage>
        <taxon>Eukaryota</taxon>
        <taxon>Viridiplantae</taxon>
        <taxon>Streptophyta</taxon>
        <taxon>Embryophyta</taxon>
        <taxon>Tracheophyta</taxon>
        <taxon>Spermatophyta</taxon>
        <taxon>Magnoliopsida</taxon>
        <taxon>eudicotyledons</taxon>
        <taxon>Gunneridae</taxon>
        <taxon>Pentapetalae</taxon>
        <taxon>asterids</taxon>
        <taxon>campanulids</taxon>
        <taxon>Apiales</taxon>
        <taxon>Apiaceae</taxon>
        <taxon>Apioideae</taxon>
        <taxon>apioid superclade</taxon>
        <taxon>Tordylieae</taxon>
        <taxon>Tordyliinae</taxon>
        <taxon>Heracleum</taxon>
    </lineage>
</organism>
<evidence type="ECO:0000256" key="4">
    <source>
        <dbReference type="ARBA" id="ARBA00023242"/>
    </source>
</evidence>
<dbReference type="GO" id="GO:0005840">
    <property type="term" value="C:ribosome"/>
    <property type="evidence" value="ECO:0007669"/>
    <property type="project" value="InterPro"/>
</dbReference>
<dbReference type="InterPro" id="IPR005100">
    <property type="entry name" value="NGN-domain"/>
</dbReference>
<feature type="domain" description="KOW" evidence="7">
    <location>
        <begin position="231"/>
        <end position="258"/>
    </location>
</feature>
<keyword evidence="8" id="KW-0251">Elongation factor</keyword>
<proteinExistence type="inferred from homology"/>
<dbReference type="GO" id="GO:0003746">
    <property type="term" value="F:translation elongation factor activity"/>
    <property type="evidence" value="ECO:0007669"/>
    <property type="project" value="UniProtKB-KW"/>
</dbReference>
<dbReference type="GO" id="GO:0006368">
    <property type="term" value="P:transcription elongation by RNA polymerase II"/>
    <property type="evidence" value="ECO:0007669"/>
    <property type="project" value="TreeGrafter"/>
</dbReference>
<dbReference type="Pfam" id="PF23037">
    <property type="entry name" value="KOWx_SPT5"/>
    <property type="match status" value="1"/>
</dbReference>
<keyword evidence="3" id="KW-0804">Transcription</keyword>
<dbReference type="Pfam" id="PF23291">
    <property type="entry name" value="KOW4_SPT5"/>
    <property type="match status" value="1"/>
</dbReference>
<dbReference type="CDD" id="cd06084">
    <property type="entry name" value="KOW_Spt5_4"/>
    <property type="match status" value="1"/>
</dbReference>
<name>A0AAD8JGB3_9APIA</name>
<dbReference type="CDD" id="cd06082">
    <property type="entry name" value="KOW_Spt5_2"/>
    <property type="match status" value="1"/>
</dbReference>
<dbReference type="InterPro" id="IPR041973">
    <property type="entry name" value="KOW_Spt5_1"/>
</dbReference>
<dbReference type="InterPro" id="IPR008991">
    <property type="entry name" value="Translation_prot_SH3-like_sf"/>
</dbReference>
<evidence type="ECO:0000313" key="9">
    <source>
        <dbReference type="Proteomes" id="UP001237642"/>
    </source>
</evidence>
<dbReference type="GO" id="GO:0003729">
    <property type="term" value="F:mRNA binding"/>
    <property type="evidence" value="ECO:0007669"/>
    <property type="project" value="TreeGrafter"/>
</dbReference>
<feature type="domain" description="KOW" evidence="7">
    <location>
        <begin position="658"/>
        <end position="685"/>
    </location>
</feature>
<keyword evidence="4" id="KW-0539">Nucleus</keyword>
<evidence type="ECO:0000256" key="2">
    <source>
        <dbReference type="ARBA" id="ARBA00006956"/>
    </source>
</evidence>
<comment type="subcellular location">
    <subcellularLocation>
        <location evidence="1">Nucleus</location>
    </subcellularLocation>
</comment>
<dbReference type="InterPro" id="IPR039659">
    <property type="entry name" value="SPT5"/>
</dbReference>
<feature type="domain" description="NusG-like N-terminal" evidence="6">
    <location>
        <begin position="139"/>
        <end position="226"/>
    </location>
</feature>
<dbReference type="Gene3D" id="2.30.30.30">
    <property type="match status" value="4"/>
</dbReference>
<keyword evidence="9" id="KW-1185">Reference proteome</keyword>
<dbReference type="InterPro" id="IPR014722">
    <property type="entry name" value="Rib_uL2_dom2"/>
</dbReference>
<dbReference type="CDD" id="cd09888">
    <property type="entry name" value="NGN_Euk"/>
    <property type="match status" value="1"/>
</dbReference>
<dbReference type="GO" id="GO:0032044">
    <property type="term" value="C:DSIF complex"/>
    <property type="evidence" value="ECO:0007669"/>
    <property type="project" value="TreeGrafter"/>
</dbReference>
<dbReference type="CDD" id="cd06081">
    <property type="entry name" value="KOW_Spt5_1"/>
    <property type="match status" value="1"/>
</dbReference>
<feature type="domain" description="KOW" evidence="7">
    <location>
        <begin position="552"/>
        <end position="579"/>
    </location>
</feature>
<comment type="caution">
    <text evidence="8">The sequence shown here is derived from an EMBL/GenBank/DDBJ whole genome shotgun (WGS) entry which is preliminary data.</text>
</comment>
<dbReference type="SUPFAM" id="SSF50104">
    <property type="entry name" value="Translation proteins SH3-like domain"/>
    <property type="match status" value="2"/>
</dbReference>
<evidence type="ECO:0000259" key="6">
    <source>
        <dbReference type="SMART" id="SM00738"/>
    </source>
</evidence>
<dbReference type="InterPro" id="IPR041978">
    <property type="entry name" value="KOW_Spt5_5"/>
</dbReference>
<dbReference type="PANTHER" id="PTHR11125">
    <property type="entry name" value="SUPPRESSOR OF TY 5"/>
    <property type="match status" value="1"/>
</dbReference>
<sequence length="755" mass="85671">MPQGVNKSRGRKHSRPEVLEEEEDYSEDEDHGSRAKRRRAASLYLDTEAVDASDDEVDEDENEDNDFIEDSGANLQDNEDHDARQHHVQAMFDDDEDVDDLEKRVNERYGNLSNAEYEYEEEEVTDDLEQQSRLPSVRDPKLWRVKCEIGHERQVAITLMHKCFDKGSGLQIRSAIALDNVQNYIYVEADKEAHVRDACKGMRYVLTGSSMLLVPIKEMTDVLSAKSKPIEISEGAWVRIKSGTYKRDLAKVVHVSNQSRVHQRVTVKLIPRIYLQDLADKKTMNTNCKPPQQLMNVEEARSMQIPVKRKQDPRTGDYFEHIEGMKFKDGFLYKNYSTVSIMKSSPPSIDELQKFLQPGEDIGRSFSQFTEQRKAQFMKGDRVIIVKGDLKNLKGVVENIEEETLQVRVSDEGLRKIVSVTEREVCKYFEPGCHVKVVSGRTEGETGTVLKVDGHLINIFSDTTKENLQVLSDDVVESSEVGSGKTRVGEYELHDLVLLNNNSFAVIISVKNEAFEVLEGVPERSELVLVKLGEIKYKIERKKNAEDRLKNIISVKDVVKVLEGPCKGKQGRVEHIYKDILFIYDRYHLHHAGFICARSQSCMVFGGSRANSDNDGEVASRFQQLRTLTHVSLYPAIMPRRPQSESGGRCRGGIRGRHPLIGTNIKIRLGLYKGYKGKVKDIKGASVQVELESQMKIITVNRDQISNDMSCTALFPGTPCGAGSETPMYPYMTPMRYSEGTLDDGMRTPTWNRLC</sequence>
<dbReference type="InterPro" id="IPR039385">
    <property type="entry name" value="NGN_Euk"/>
</dbReference>
<dbReference type="PROSITE" id="PS01108">
    <property type="entry name" value="RIBOSOMAL_L24"/>
    <property type="match status" value="1"/>
</dbReference>
<dbReference type="InterPro" id="IPR036735">
    <property type="entry name" value="NGN_dom_sf"/>
</dbReference>
<feature type="compositionally biased region" description="Acidic residues" evidence="5">
    <location>
        <begin position="48"/>
        <end position="69"/>
    </location>
</feature>
<dbReference type="GO" id="GO:0003735">
    <property type="term" value="F:structural constituent of ribosome"/>
    <property type="evidence" value="ECO:0007669"/>
    <property type="project" value="InterPro"/>
</dbReference>
<evidence type="ECO:0000313" key="8">
    <source>
        <dbReference type="EMBL" id="KAK1404030.1"/>
    </source>
</evidence>
<dbReference type="EMBL" id="JAUIZM010000001">
    <property type="protein sequence ID" value="KAK1404030.1"/>
    <property type="molecule type" value="Genomic_DNA"/>
</dbReference>
<dbReference type="Pfam" id="PF23042">
    <property type="entry name" value="KOW1_SPT5"/>
    <property type="match status" value="1"/>
</dbReference>
<evidence type="ECO:0000256" key="5">
    <source>
        <dbReference type="SAM" id="MobiDB-lite"/>
    </source>
</evidence>
<dbReference type="CDD" id="cd06085">
    <property type="entry name" value="KOW_Spt5_5"/>
    <property type="match status" value="1"/>
</dbReference>
<feature type="domain" description="KOW" evidence="7">
    <location>
        <begin position="428"/>
        <end position="455"/>
    </location>
</feature>
<dbReference type="SMART" id="SM00739">
    <property type="entry name" value="KOW"/>
    <property type="match status" value="5"/>
</dbReference>
<evidence type="ECO:0000256" key="3">
    <source>
        <dbReference type="ARBA" id="ARBA00023163"/>
    </source>
</evidence>
<dbReference type="InterPro" id="IPR041977">
    <property type="entry name" value="KOW_Spt5_4"/>
</dbReference>
<reference evidence="8" key="1">
    <citation type="submission" date="2023-02" db="EMBL/GenBank/DDBJ databases">
        <title>Genome of toxic invasive species Heracleum sosnowskyi carries increased number of genes despite the absence of recent whole-genome duplications.</title>
        <authorList>
            <person name="Schelkunov M."/>
            <person name="Shtratnikova V."/>
            <person name="Makarenko M."/>
            <person name="Klepikova A."/>
            <person name="Omelchenko D."/>
            <person name="Novikova G."/>
            <person name="Obukhova E."/>
            <person name="Bogdanov V."/>
            <person name="Penin A."/>
            <person name="Logacheva M."/>
        </authorList>
    </citation>
    <scope>NUCLEOTIDE SEQUENCE</scope>
    <source>
        <strain evidence="8">Hsosn_3</strain>
        <tissue evidence="8">Leaf</tissue>
    </source>
</reference>
<comment type="similarity">
    <text evidence="2">Belongs to the SPT5 family.</text>
</comment>
<protein>
    <submittedName>
        <fullName evidence="8">Transcription elongation factor SPT5</fullName>
    </submittedName>
</protein>
<dbReference type="InterPro" id="IPR057936">
    <property type="entry name" value="KOWx_Spt5"/>
</dbReference>
<dbReference type="Pfam" id="PF23284">
    <property type="entry name" value="KOW2_Spt5"/>
    <property type="match status" value="1"/>
</dbReference>
<evidence type="ECO:0000259" key="7">
    <source>
        <dbReference type="SMART" id="SM00739"/>
    </source>
</evidence>
<dbReference type="InterPro" id="IPR006645">
    <property type="entry name" value="NGN-like_dom"/>
</dbReference>
<dbReference type="InterPro" id="IPR041975">
    <property type="entry name" value="KOW_Spt5_2"/>
</dbReference>
<dbReference type="PANTHER" id="PTHR11125:SF7">
    <property type="entry name" value="TRANSCRIPTION ELONGATION FACTOR SPT5"/>
    <property type="match status" value="1"/>
</dbReference>
<keyword evidence="8" id="KW-0648">Protein biosynthesis</keyword>
<feature type="compositionally biased region" description="Acidic residues" evidence="5">
    <location>
        <begin position="19"/>
        <end position="30"/>
    </location>
</feature>
<dbReference type="Pfam" id="PF23290">
    <property type="entry name" value="KOW5_SPT5"/>
    <property type="match status" value="1"/>
</dbReference>
<feature type="region of interest" description="Disordered" evidence="5">
    <location>
        <begin position="1"/>
        <end position="78"/>
    </location>
</feature>
<dbReference type="SMART" id="SM00738">
    <property type="entry name" value="NGN"/>
    <property type="match status" value="1"/>
</dbReference>
<dbReference type="InterPro" id="IPR005825">
    <property type="entry name" value="Ribosomal_uL24_CS"/>
</dbReference>
<dbReference type="InterPro" id="IPR005824">
    <property type="entry name" value="KOW"/>
</dbReference>
<dbReference type="FunFam" id="3.30.70.940:FF:000007">
    <property type="entry name" value="Transcription elongation factor SPT5"/>
    <property type="match status" value="1"/>
</dbReference>